<reference evidence="1 2" key="1">
    <citation type="submission" date="2020-04" db="EMBL/GenBank/DDBJ databases">
        <authorList>
            <person name="Alioto T."/>
            <person name="Alioto T."/>
            <person name="Gomez Garrido J."/>
        </authorList>
    </citation>
    <scope>NUCLEOTIDE SEQUENCE [LARGE SCALE GENOMIC DNA]</scope>
</reference>
<sequence length="281" mass="32496">MPAELAVPEETSALRHLHAAPTTFDLPAAFPNVTHLKADCTAIEPENKYASILRFSNIESLNLRIQPFAFTLNSFLEAYGGNLHTLMIESKDWLNFSFSRIFDACPKLRKIELGHILILDDMKPLESFAQLRELHWKPKNQFEMTNILSAPNLERVYLSCRHDWISVENLRKLMSLVADKKILSKLTSFSLRLFGSINYREINYDLLRALRDFVAVAAVHLPKLVNFKFWLGIKGRHPRLPRYFQSDNPEELGKIGTKFQEWIGDDTIVEFIRAINVRKQL</sequence>
<dbReference type="InterPro" id="IPR032675">
    <property type="entry name" value="LRR_dom_sf"/>
</dbReference>
<dbReference type="Gene3D" id="3.80.10.10">
    <property type="entry name" value="Ribonuclease Inhibitor"/>
    <property type="match status" value="1"/>
</dbReference>
<keyword evidence="2" id="KW-1185">Reference proteome</keyword>
<evidence type="ECO:0008006" key="3">
    <source>
        <dbReference type="Google" id="ProtNLM"/>
    </source>
</evidence>
<organism evidence="1 2">
    <name type="scientific">Cloeon dipterum</name>
    <dbReference type="NCBI Taxonomy" id="197152"/>
    <lineage>
        <taxon>Eukaryota</taxon>
        <taxon>Metazoa</taxon>
        <taxon>Ecdysozoa</taxon>
        <taxon>Arthropoda</taxon>
        <taxon>Hexapoda</taxon>
        <taxon>Insecta</taxon>
        <taxon>Pterygota</taxon>
        <taxon>Palaeoptera</taxon>
        <taxon>Ephemeroptera</taxon>
        <taxon>Pisciforma</taxon>
        <taxon>Baetidae</taxon>
        <taxon>Cloeon</taxon>
    </lineage>
</organism>
<evidence type="ECO:0000313" key="2">
    <source>
        <dbReference type="Proteomes" id="UP000494165"/>
    </source>
</evidence>
<dbReference type="Proteomes" id="UP000494165">
    <property type="component" value="Unassembled WGS sequence"/>
</dbReference>
<dbReference type="SUPFAM" id="SSF52047">
    <property type="entry name" value="RNI-like"/>
    <property type="match status" value="1"/>
</dbReference>
<protein>
    <recommendedName>
        <fullName evidence="3">F-box domain-containing protein</fullName>
    </recommendedName>
</protein>
<dbReference type="AlphaFoldDB" id="A0A8S1CE41"/>
<name>A0A8S1CE41_9INSE</name>
<comment type="caution">
    <text evidence="1">The sequence shown here is derived from an EMBL/GenBank/DDBJ whole genome shotgun (WGS) entry which is preliminary data.</text>
</comment>
<accession>A0A8S1CE41</accession>
<proteinExistence type="predicted"/>
<gene>
    <name evidence="1" type="ORF">CLODIP_2_CD02068</name>
</gene>
<evidence type="ECO:0000313" key="1">
    <source>
        <dbReference type="EMBL" id="CAB3367607.1"/>
    </source>
</evidence>
<dbReference type="EMBL" id="CADEPI010000032">
    <property type="protein sequence ID" value="CAB3367607.1"/>
    <property type="molecule type" value="Genomic_DNA"/>
</dbReference>